<evidence type="ECO:0000313" key="11">
    <source>
        <dbReference type="Proteomes" id="UP000216361"/>
    </source>
</evidence>
<dbReference type="GO" id="GO:0005886">
    <property type="term" value="C:plasma membrane"/>
    <property type="evidence" value="ECO:0007669"/>
    <property type="project" value="UniProtKB-SubCell"/>
</dbReference>
<dbReference type="SMART" id="SM00304">
    <property type="entry name" value="HAMP"/>
    <property type="match status" value="1"/>
</dbReference>
<dbReference type="Gene3D" id="1.10.287.950">
    <property type="entry name" value="Methyl-accepting chemotaxis protein"/>
    <property type="match status" value="1"/>
</dbReference>
<evidence type="ECO:0000259" key="9">
    <source>
        <dbReference type="PROSITE" id="PS50885"/>
    </source>
</evidence>
<accession>A0A255XVU0</accession>
<dbReference type="SMART" id="SM00283">
    <property type="entry name" value="MA"/>
    <property type="match status" value="1"/>
</dbReference>
<dbReference type="AlphaFoldDB" id="A0A255XVU0"/>
<evidence type="ECO:0000313" key="10">
    <source>
        <dbReference type="EMBL" id="OYQ21119.1"/>
    </source>
</evidence>
<dbReference type="InterPro" id="IPR038188">
    <property type="entry name" value="TorS_sensor_sf"/>
</dbReference>
<keyword evidence="11" id="KW-1185">Reference proteome</keyword>
<dbReference type="EMBL" id="NOXS01000024">
    <property type="protein sequence ID" value="OYQ21119.1"/>
    <property type="molecule type" value="Genomic_DNA"/>
</dbReference>
<dbReference type="PROSITE" id="PS50192">
    <property type="entry name" value="T_SNARE"/>
    <property type="match status" value="1"/>
</dbReference>
<comment type="caution">
    <text evidence="10">The sequence shown here is derived from an EMBL/GenBank/DDBJ whole genome shotgun (WGS) entry which is preliminary data.</text>
</comment>
<dbReference type="CDD" id="cd06225">
    <property type="entry name" value="HAMP"/>
    <property type="match status" value="1"/>
</dbReference>
<keyword evidence="2" id="KW-0997">Cell inner membrane</keyword>
<keyword evidence="6" id="KW-0812">Transmembrane</keyword>
<dbReference type="PROSITE" id="PS50111">
    <property type="entry name" value="CHEMOTAXIS_TRANSDUC_2"/>
    <property type="match status" value="1"/>
</dbReference>
<protein>
    <recommendedName>
        <fullName evidence="12">Methyl-accepting chemotaxis protein</fullName>
    </recommendedName>
</protein>
<evidence type="ECO:0000256" key="1">
    <source>
        <dbReference type="ARBA" id="ARBA00004429"/>
    </source>
</evidence>
<keyword evidence="6" id="KW-0472">Membrane</keyword>
<dbReference type="Gene3D" id="6.10.340.10">
    <property type="match status" value="1"/>
</dbReference>
<sequence length="763" mass="81000">MTTKGAGAEPPPLAGLGGTMKKICATSDAIRGRGLAGKLMAAMGIIVATTLGSAVVGVLFVQDFTDTFRNLSETQVPAVTYAGELSESAASLVAAAGLIGNARSQGDQENAFTNYEAAYGKLKGALGQLKTLSNQAETLQAVELYTDRLRELIELQNDLTTKRLELSDTQTQQMNELRSKHSKLLDLLTAPIGFTTRQMSIGMAEISQRLDDLNQAPERELKAKLTEAQKDINSQLETIENYSFGGFRRYLTAVSNANLFVGYMAEAANTPDGGRLSLIKLRTDPLAAELRGLAMRLRGDATLGQLGTAASQAIEDMLVFGAPPQGQATATTILTRRQDELRARTDAEVALGETASYARALQSAVSRLVEEVQAQVKVKTETANSDSLRAQTVLIVLGGAALIAALLIGWLVVLRSIVGRLTRLSGAMRRLADGDLTVATPKSGTDEIGAMAAAMEVFRANALAVKEAERHAAEESARAAQERRRARLELADTFEDTVKTVVDQVAGSVHALRGTADSVSQTADETQREAGEAATLSQHATHNVQTVASAAEELLASIREISRQVNRSSEVTRVAVQDAERTNGIVENLNNATSRIDEVVRLINDIAGQTNLLALNATIEAARAGDAGKGFAVVASEVKTLAGQTAKATDEIQRQISQVQSTTNDVVGAIRQIVLTIQQLDEISSVVATAVEQQGAATQEIARNVSEAATSTGEALERITTVTEAAVLAGKSAGIVQQATHVMAQNTDMLSEEVQRFLTQIRA</sequence>
<keyword evidence="6" id="KW-1133">Transmembrane helix</keyword>
<dbReference type="PANTHER" id="PTHR32089">
    <property type="entry name" value="METHYL-ACCEPTING CHEMOTAXIS PROTEIN MCPB"/>
    <property type="match status" value="1"/>
</dbReference>
<dbReference type="Gene3D" id="1.20.58.920">
    <property type="match status" value="1"/>
</dbReference>
<evidence type="ECO:0000256" key="5">
    <source>
        <dbReference type="PROSITE-ProRule" id="PRU00284"/>
    </source>
</evidence>
<dbReference type="Pfam" id="PF00672">
    <property type="entry name" value="HAMP"/>
    <property type="match status" value="1"/>
</dbReference>
<evidence type="ECO:0000259" key="8">
    <source>
        <dbReference type="PROSITE" id="PS50192"/>
    </source>
</evidence>
<keyword evidence="2" id="KW-1003">Cell membrane</keyword>
<dbReference type="Pfam" id="PF21689">
    <property type="entry name" value="TorS_sensor_domain"/>
    <property type="match status" value="1"/>
</dbReference>
<dbReference type="InterPro" id="IPR000727">
    <property type="entry name" value="T_SNARE_dom"/>
</dbReference>
<name>A0A255XVU0_9PROT</name>
<evidence type="ECO:0008006" key="12">
    <source>
        <dbReference type="Google" id="ProtNLM"/>
    </source>
</evidence>
<feature type="domain" description="T-SNARE coiled-coil homology" evidence="8">
    <location>
        <begin position="660"/>
        <end position="722"/>
    </location>
</feature>
<proteinExistence type="inferred from homology"/>
<dbReference type="SUPFAM" id="SSF58104">
    <property type="entry name" value="Methyl-accepting chemotaxis protein (MCP) signaling domain"/>
    <property type="match status" value="1"/>
</dbReference>
<reference evidence="10 11" key="1">
    <citation type="submission" date="2017-07" db="EMBL/GenBank/DDBJ databases">
        <title>Elstera cyanobacteriorum sp. nov., a novel bacterium isolated from cyanobacterial aggregates in a eutrophic lake.</title>
        <authorList>
            <person name="Cai H."/>
        </authorList>
    </citation>
    <scope>NUCLEOTIDE SEQUENCE [LARGE SCALE GENOMIC DNA]</scope>
    <source>
        <strain evidence="10 11">TH019</strain>
    </source>
</reference>
<dbReference type="Proteomes" id="UP000216361">
    <property type="component" value="Unassembled WGS sequence"/>
</dbReference>
<dbReference type="Pfam" id="PF00015">
    <property type="entry name" value="MCPsignal"/>
    <property type="match status" value="1"/>
</dbReference>
<evidence type="ECO:0000259" key="7">
    <source>
        <dbReference type="PROSITE" id="PS50111"/>
    </source>
</evidence>
<dbReference type="GO" id="GO:0007165">
    <property type="term" value="P:signal transduction"/>
    <property type="evidence" value="ECO:0007669"/>
    <property type="project" value="UniProtKB-KW"/>
</dbReference>
<evidence type="ECO:0000256" key="6">
    <source>
        <dbReference type="SAM" id="Phobius"/>
    </source>
</evidence>
<dbReference type="OrthoDB" id="8476854at2"/>
<dbReference type="PROSITE" id="PS50885">
    <property type="entry name" value="HAMP"/>
    <property type="match status" value="1"/>
</dbReference>
<organism evidence="10 11">
    <name type="scientific">Elstera cyanobacteriorum</name>
    <dbReference type="NCBI Taxonomy" id="2022747"/>
    <lineage>
        <taxon>Bacteria</taxon>
        <taxon>Pseudomonadati</taxon>
        <taxon>Pseudomonadota</taxon>
        <taxon>Alphaproteobacteria</taxon>
        <taxon>Rhodospirillales</taxon>
        <taxon>Rhodospirillaceae</taxon>
        <taxon>Elstera</taxon>
    </lineage>
</organism>
<feature type="domain" description="Methyl-accepting transducer" evidence="7">
    <location>
        <begin position="501"/>
        <end position="734"/>
    </location>
</feature>
<comment type="similarity">
    <text evidence="4">Belongs to the methyl-accepting chemotaxis (MCP) protein family.</text>
</comment>
<keyword evidence="3 5" id="KW-0807">Transducer</keyword>
<dbReference type="InterPro" id="IPR004089">
    <property type="entry name" value="MCPsignal_dom"/>
</dbReference>
<gene>
    <name evidence="10" type="ORF">CHR90_02700</name>
</gene>
<evidence type="ECO:0000256" key="4">
    <source>
        <dbReference type="ARBA" id="ARBA00029447"/>
    </source>
</evidence>
<feature type="transmembrane region" description="Helical" evidence="6">
    <location>
        <begin position="39"/>
        <end position="61"/>
    </location>
</feature>
<feature type="transmembrane region" description="Helical" evidence="6">
    <location>
        <begin position="393"/>
        <end position="414"/>
    </location>
</feature>
<dbReference type="PANTHER" id="PTHR32089:SF112">
    <property type="entry name" value="LYSOZYME-LIKE PROTEIN-RELATED"/>
    <property type="match status" value="1"/>
</dbReference>
<comment type="subcellular location">
    <subcellularLocation>
        <location evidence="1">Cell inner membrane</location>
        <topology evidence="1">Multi-pass membrane protein</topology>
    </subcellularLocation>
</comment>
<dbReference type="InterPro" id="IPR003660">
    <property type="entry name" value="HAMP_dom"/>
</dbReference>
<feature type="domain" description="HAMP" evidence="9">
    <location>
        <begin position="415"/>
        <end position="467"/>
    </location>
</feature>
<evidence type="ECO:0000256" key="2">
    <source>
        <dbReference type="ARBA" id="ARBA00022519"/>
    </source>
</evidence>
<evidence type="ECO:0000256" key="3">
    <source>
        <dbReference type="ARBA" id="ARBA00023224"/>
    </source>
</evidence>